<sequence>MSRFLFVVPPLVGHINPLTGVADRLRERGHEIAWAGLATKIKPLVGDAEIYDVVHATFAERAEERPDVFGAEALRFLWSDYLIPLAEAMVDKTAAAVRGFRPDVIVADQQAFAGALVAEQFGLPWATSASTSAELTSPYPPKVEAWIAGLLAGLRTRFGLTGHGDLRLSPHLVLAYTTEALLGPVPLPRQTHLVGPVLTGRPETGWLWPWPYRDRPTVLITMGTANKDVTGTFLTAAADAVAERGGALRAIIADPGAYLGPQPPCTTVFPTVPQATILSAVDAVLCHAGHNTVCESLWHGVPLVVAPIRDDQQIVAGQAVTAGAAERLRFSRANAGHIGSAFDTVLTDPAYRTKARHIRDSFRGAGGAIAAADLLCRLLPTTPHSPQ</sequence>
<evidence type="ECO:0000313" key="2">
    <source>
        <dbReference type="Proteomes" id="UP001595645"/>
    </source>
</evidence>
<evidence type="ECO:0000313" key="1">
    <source>
        <dbReference type="EMBL" id="MFC3452696.1"/>
    </source>
</evidence>
<name>A0ABV7P0S2_9PSEU</name>
<dbReference type="RefSeq" id="WP_378241464.1">
    <property type="nucleotide sequence ID" value="NZ_JBHRWK010000038.1"/>
</dbReference>
<organism evidence="1 2">
    <name type="scientific">Amycolatopsis speibonae</name>
    <dbReference type="NCBI Taxonomy" id="1450224"/>
    <lineage>
        <taxon>Bacteria</taxon>
        <taxon>Bacillati</taxon>
        <taxon>Actinomycetota</taxon>
        <taxon>Actinomycetes</taxon>
        <taxon>Pseudonocardiales</taxon>
        <taxon>Pseudonocardiaceae</taxon>
        <taxon>Amycolatopsis</taxon>
    </lineage>
</organism>
<comment type="caution">
    <text evidence="1">The sequence shown here is derived from an EMBL/GenBank/DDBJ whole genome shotgun (WGS) entry which is preliminary data.</text>
</comment>
<gene>
    <name evidence="1" type="ORF">ACFOSH_24945</name>
</gene>
<dbReference type="Gene3D" id="3.40.50.2000">
    <property type="entry name" value="Glycogen Phosphorylase B"/>
    <property type="match status" value="2"/>
</dbReference>
<dbReference type="InterPro" id="IPR002213">
    <property type="entry name" value="UDP_glucos_trans"/>
</dbReference>
<dbReference type="SUPFAM" id="SSF53756">
    <property type="entry name" value="UDP-Glycosyltransferase/glycogen phosphorylase"/>
    <property type="match status" value="1"/>
</dbReference>
<dbReference type="Pfam" id="PF00201">
    <property type="entry name" value="UDPGT"/>
    <property type="match status" value="1"/>
</dbReference>
<dbReference type="PANTHER" id="PTHR21015">
    <property type="entry name" value="UDP-N-ACETYLGLUCOSAMINE--N-ACETYLMURAMYL-(PENTAPEPTIDE) PYROPHOSPHORYL-UNDECAPRENOL N-ACETYLGLUCOSAMINE TRANSFERASE 1"/>
    <property type="match status" value="1"/>
</dbReference>
<accession>A0ABV7P0S2</accession>
<dbReference type="PANTHER" id="PTHR21015:SF22">
    <property type="entry name" value="GLYCOSYLTRANSFERASE"/>
    <property type="match status" value="1"/>
</dbReference>
<dbReference type="CDD" id="cd03784">
    <property type="entry name" value="GT1_Gtf-like"/>
    <property type="match status" value="1"/>
</dbReference>
<protein>
    <submittedName>
        <fullName evidence="1">Glycosyltransferase</fullName>
    </submittedName>
</protein>
<proteinExistence type="predicted"/>
<keyword evidence="2" id="KW-1185">Reference proteome</keyword>
<dbReference type="EMBL" id="JBHRWK010000038">
    <property type="protein sequence ID" value="MFC3452696.1"/>
    <property type="molecule type" value="Genomic_DNA"/>
</dbReference>
<dbReference type="Proteomes" id="UP001595645">
    <property type="component" value="Unassembled WGS sequence"/>
</dbReference>
<reference evidence="2" key="1">
    <citation type="journal article" date="2019" name="Int. J. Syst. Evol. Microbiol.">
        <title>The Global Catalogue of Microorganisms (GCM) 10K type strain sequencing project: providing services to taxonomists for standard genome sequencing and annotation.</title>
        <authorList>
            <consortium name="The Broad Institute Genomics Platform"/>
            <consortium name="The Broad Institute Genome Sequencing Center for Infectious Disease"/>
            <person name="Wu L."/>
            <person name="Ma J."/>
        </authorList>
    </citation>
    <scope>NUCLEOTIDE SEQUENCE [LARGE SCALE GENOMIC DNA]</scope>
    <source>
        <strain evidence="2">CGMCC 4.7676</strain>
    </source>
</reference>